<reference evidence="3" key="1">
    <citation type="submission" date="2021-01" db="EMBL/GenBank/DDBJ databases">
        <authorList>
            <person name="Corre E."/>
            <person name="Pelletier E."/>
            <person name="Niang G."/>
            <person name="Scheremetjew M."/>
            <person name="Finn R."/>
            <person name="Kale V."/>
            <person name="Holt S."/>
            <person name="Cochrane G."/>
            <person name="Meng A."/>
            <person name="Brown T."/>
            <person name="Cohen L."/>
        </authorList>
    </citation>
    <scope>NUCLEOTIDE SEQUENCE</scope>
    <source>
        <strain evidence="3">CCMP3278</strain>
    </source>
</reference>
<name>A0A7S0ZKF8_9RHOD</name>
<dbReference type="SMART" id="SM00343">
    <property type="entry name" value="ZnF_C2HC"/>
    <property type="match status" value="2"/>
</dbReference>
<keyword evidence="1" id="KW-0862">Zinc</keyword>
<dbReference type="EMBL" id="HBFP01012561">
    <property type="protein sequence ID" value="CAD8824676.1"/>
    <property type="molecule type" value="Transcribed_RNA"/>
</dbReference>
<dbReference type="GO" id="GO:0003676">
    <property type="term" value="F:nucleic acid binding"/>
    <property type="evidence" value="ECO:0007669"/>
    <property type="project" value="InterPro"/>
</dbReference>
<evidence type="ECO:0000313" key="3">
    <source>
        <dbReference type="EMBL" id="CAD8824676.1"/>
    </source>
</evidence>
<dbReference type="InterPro" id="IPR036875">
    <property type="entry name" value="Znf_CCHC_sf"/>
</dbReference>
<keyword evidence="1" id="KW-0863">Zinc-finger</keyword>
<dbReference type="AlphaFoldDB" id="A0A7S0ZKF8"/>
<sequence length="231" mass="26236">MEKRTSISLDELPWNLTFIPSFYVLLKEKYPDGRVVVTRRKCSSHSSYSLQKSYSCISMVKKGDSTGVSYQCKFCGEFGHNVRTCGERAKLRKTWHWQRCSKCGKAGHNARTCEKWHRDHVNSQNTQDSSLDTETEKAVVCSLCFNDRVIPCEHCNGRKASSGSDSDSTVLAYRRKARKHLLESKGLLVPETEELVSDSTNAAAFVRRREELRCMKCGGTGWLTCIACWDD</sequence>
<protein>
    <recommendedName>
        <fullName evidence="2">CCHC-type domain-containing protein</fullName>
    </recommendedName>
</protein>
<dbReference type="GO" id="GO:0008270">
    <property type="term" value="F:zinc ion binding"/>
    <property type="evidence" value="ECO:0007669"/>
    <property type="project" value="UniProtKB-KW"/>
</dbReference>
<feature type="domain" description="CCHC-type" evidence="2">
    <location>
        <begin position="99"/>
        <end position="115"/>
    </location>
</feature>
<dbReference type="PROSITE" id="PS50158">
    <property type="entry name" value="ZF_CCHC"/>
    <property type="match status" value="1"/>
</dbReference>
<proteinExistence type="predicted"/>
<keyword evidence="1" id="KW-0479">Metal-binding</keyword>
<dbReference type="InterPro" id="IPR001878">
    <property type="entry name" value="Znf_CCHC"/>
</dbReference>
<organism evidence="3">
    <name type="scientific">Timspurckia oligopyrenoides</name>
    <dbReference type="NCBI Taxonomy" id="708627"/>
    <lineage>
        <taxon>Eukaryota</taxon>
        <taxon>Rhodophyta</taxon>
        <taxon>Bangiophyceae</taxon>
        <taxon>Porphyridiales</taxon>
        <taxon>Porphyridiaceae</taxon>
        <taxon>Timspurckia</taxon>
    </lineage>
</organism>
<evidence type="ECO:0000256" key="1">
    <source>
        <dbReference type="PROSITE-ProRule" id="PRU00047"/>
    </source>
</evidence>
<dbReference type="Gene3D" id="4.10.60.10">
    <property type="entry name" value="Zinc finger, CCHC-type"/>
    <property type="match status" value="1"/>
</dbReference>
<dbReference type="SUPFAM" id="SSF57756">
    <property type="entry name" value="Retrovirus zinc finger-like domains"/>
    <property type="match status" value="1"/>
</dbReference>
<evidence type="ECO:0000259" key="2">
    <source>
        <dbReference type="PROSITE" id="PS50158"/>
    </source>
</evidence>
<accession>A0A7S0ZKF8</accession>
<gene>
    <name evidence="3" type="ORF">TOLI1172_LOCUS9075</name>
</gene>